<keyword evidence="3" id="KW-1185">Reference proteome</keyword>
<protein>
    <submittedName>
        <fullName evidence="2">Uncharacterized protein</fullName>
    </submittedName>
</protein>
<feature type="region of interest" description="Disordered" evidence="1">
    <location>
        <begin position="1"/>
        <end position="48"/>
    </location>
</feature>
<organism evidence="2 3">
    <name type="scientific">Nonomuraea rubra</name>
    <dbReference type="NCBI Taxonomy" id="46180"/>
    <lineage>
        <taxon>Bacteria</taxon>
        <taxon>Bacillati</taxon>
        <taxon>Actinomycetota</taxon>
        <taxon>Actinomycetes</taxon>
        <taxon>Streptosporangiales</taxon>
        <taxon>Streptosporangiaceae</taxon>
        <taxon>Nonomuraea</taxon>
    </lineage>
</organism>
<feature type="compositionally biased region" description="Basic and acidic residues" evidence="1">
    <location>
        <begin position="23"/>
        <end position="48"/>
    </location>
</feature>
<evidence type="ECO:0000313" key="2">
    <source>
        <dbReference type="EMBL" id="MBB6550892.1"/>
    </source>
</evidence>
<evidence type="ECO:0000256" key="1">
    <source>
        <dbReference type="SAM" id="MobiDB-lite"/>
    </source>
</evidence>
<evidence type="ECO:0000313" key="3">
    <source>
        <dbReference type="Proteomes" id="UP000565579"/>
    </source>
</evidence>
<dbReference type="Proteomes" id="UP000565579">
    <property type="component" value="Unassembled WGS sequence"/>
</dbReference>
<accession>A0A7X0U0M1</accession>
<name>A0A7X0U0M1_9ACTN</name>
<sequence length="48" mass="5185">MKAGNAGPARLESLRRLPASREGTPDNRETITDDPSAPRREPVTNDAP</sequence>
<dbReference type="AlphaFoldDB" id="A0A7X0U0M1"/>
<reference evidence="2 3" key="1">
    <citation type="submission" date="2020-08" db="EMBL/GenBank/DDBJ databases">
        <title>Sequencing the genomes of 1000 actinobacteria strains.</title>
        <authorList>
            <person name="Klenk H.-P."/>
        </authorList>
    </citation>
    <scope>NUCLEOTIDE SEQUENCE [LARGE SCALE GENOMIC DNA]</scope>
    <source>
        <strain evidence="2 3">DSM 43768</strain>
    </source>
</reference>
<gene>
    <name evidence="2" type="ORF">HD593_005687</name>
</gene>
<comment type="caution">
    <text evidence="2">The sequence shown here is derived from an EMBL/GenBank/DDBJ whole genome shotgun (WGS) entry which is preliminary data.</text>
</comment>
<dbReference type="EMBL" id="JACHMI010000001">
    <property type="protein sequence ID" value="MBB6550892.1"/>
    <property type="molecule type" value="Genomic_DNA"/>
</dbReference>
<dbReference type="RefSeq" id="WP_281402475.1">
    <property type="nucleotide sequence ID" value="NZ_BAAAXY010000287.1"/>
</dbReference>
<proteinExistence type="predicted"/>